<dbReference type="AlphaFoldDB" id="A0A6I6XU59"/>
<protein>
    <recommendedName>
        <fullName evidence="3">CBM-cenC domain-containing protein</fullName>
    </recommendedName>
</protein>
<evidence type="ECO:0000313" key="2">
    <source>
        <dbReference type="Proteomes" id="UP000464480"/>
    </source>
</evidence>
<sequence length="338" mass="38345">MTTKHADYSECTKFSDNQWNDWKLSEQKRCLSLKEENLNTYASLYSAPNDLPSHSSCQATPLIRKTITNLVPGNIYAISLLAKRPQTNGIATQLSWSIDDVFYHRSDLKKTDEWERFIVDFRATASEHTLTLGSVEPEKGKAQIDFDEIRFYPCKAEIDFEIEQSQIIESGRSAKLRHFTVHNQGGEKGSEIRVANTDRPVDGMSDKQAILLAKSQSTDKQRAVFELNGEYSYIEFAWTQIHHNSTASFHNKLEAAALCTISTENLEPTSSLNYWIKYRSNEGELIKYIVLSTQDHSYIDFMTMKSASVLTSHDKSSPLIPKKIDTPVQLTDASTVEP</sequence>
<dbReference type="EMBL" id="CP026115">
    <property type="protein sequence ID" value="QHG63434.1"/>
    <property type="molecule type" value="Genomic_DNA"/>
</dbReference>
<organism evidence="1 2">
    <name type="scientific">Pseudomonas putida</name>
    <name type="common">Arthrobacter siderocapsulatus</name>
    <dbReference type="NCBI Taxonomy" id="303"/>
    <lineage>
        <taxon>Bacteria</taxon>
        <taxon>Pseudomonadati</taxon>
        <taxon>Pseudomonadota</taxon>
        <taxon>Gammaproteobacteria</taxon>
        <taxon>Pseudomonadales</taxon>
        <taxon>Pseudomonadaceae</taxon>
        <taxon>Pseudomonas</taxon>
    </lineage>
</organism>
<name>A0A6I6XU59_PSEPU</name>
<dbReference type="Proteomes" id="UP000464480">
    <property type="component" value="Chromosome"/>
</dbReference>
<reference evidence="1 2" key="1">
    <citation type="submission" date="2020-02" db="EMBL/GenBank/DDBJ databases">
        <title>Pseudomonas Putida W5 Complete Genome Assembly.</title>
        <authorList>
            <person name="Yuan Z.-C."/>
            <person name="Shaw G.A."/>
            <person name="Cusano A.D."/>
            <person name="Caddey B.J."/>
            <person name="Weselowski B.J."/>
        </authorList>
    </citation>
    <scope>NUCLEOTIDE SEQUENCE [LARGE SCALE GENOMIC DNA]</scope>
    <source>
        <strain evidence="1 2">W5</strain>
    </source>
</reference>
<evidence type="ECO:0000313" key="1">
    <source>
        <dbReference type="EMBL" id="QHG63434.1"/>
    </source>
</evidence>
<evidence type="ECO:0008006" key="3">
    <source>
        <dbReference type="Google" id="ProtNLM"/>
    </source>
</evidence>
<proteinExistence type="predicted"/>
<accession>A0A6I6XU59</accession>
<dbReference type="RefSeq" id="WP_159408974.1">
    <property type="nucleotide sequence ID" value="NZ_CP026115.2"/>
</dbReference>
<gene>
    <name evidence="1" type="ORF">C2H86_02945</name>
</gene>
<dbReference type="Gene3D" id="2.60.120.260">
    <property type="entry name" value="Galactose-binding domain-like"/>
    <property type="match status" value="1"/>
</dbReference>